<dbReference type="AlphaFoldDB" id="A0A2S6I350"/>
<gene>
    <name evidence="6" type="ORF">CLV84_2509</name>
</gene>
<evidence type="ECO:0000256" key="3">
    <source>
        <dbReference type="ARBA" id="ARBA00023163"/>
    </source>
</evidence>
<feature type="domain" description="HTH crp-type" evidence="5">
    <location>
        <begin position="145"/>
        <end position="192"/>
    </location>
</feature>
<dbReference type="PANTHER" id="PTHR24567:SF26">
    <property type="entry name" value="REGULATORY PROTEIN YEIL"/>
    <property type="match status" value="1"/>
</dbReference>
<reference evidence="6 7" key="1">
    <citation type="submission" date="2018-02" db="EMBL/GenBank/DDBJ databases">
        <title>Genomic Encyclopedia of Archaeal and Bacterial Type Strains, Phase II (KMG-II): from individual species to whole genera.</title>
        <authorList>
            <person name="Goeker M."/>
        </authorList>
    </citation>
    <scope>NUCLEOTIDE SEQUENCE [LARGE SCALE GENOMIC DNA]</scope>
    <source>
        <strain evidence="6 7">DSM 29526</strain>
    </source>
</reference>
<dbReference type="RefSeq" id="WP_170067686.1">
    <property type="nucleotide sequence ID" value="NZ_PTJC01000006.1"/>
</dbReference>
<dbReference type="Pfam" id="PF00027">
    <property type="entry name" value="cNMP_binding"/>
    <property type="match status" value="1"/>
</dbReference>
<sequence>MRKETRLTAQQIGISVAPPEELEGICQGRRYGGGEYIYRPGDHHTSIFFIRAGTVKIGGYGPEGSEVVYDIAGPGDFFGNLKYLGNRGGFQEFVRALTRLDLAIIDLTAFKQLIATEPAVHEWFAQLMVRRWSRTEARLFRIAALSPLDRLRHLLGEVGDTGGNQPELLTQSDLASLTGLTRQTVAKLLRQL</sequence>
<feature type="domain" description="Cyclic nucleotide-binding" evidence="4">
    <location>
        <begin position="29"/>
        <end position="131"/>
    </location>
</feature>
<keyword evidence="2" id="KW-0238">DNA-binding</keyword>
<dbReference type="Proteomes" id="UP000237662">
    <property type="component" value="Unassembled WGS sequence"/>
</dbReference>
<dbReference type="InterPro" id="IPR018490">
    <property type="entry name" value="cNMP-bd_dom_sf"/>
</dbReference>
<evidence type="ECO:0000313" key="7">
    <source>
        <dbReference type="Proteomes" id="UP000237662"/>
    </source>
</evidence>
<evidence type="ECO:0000256" key="1">
    <source>
        <dbReference type="ARBA" id="ARBA00023015"/>
    </source>
</evidence>
<dbReference type="GO" id="GO:0003677">
    <property type="term" value="F:DNA binding"/>
    <property type="evidence" value="ECO:0007669"/>
    <property type="project" value="UniProtKB-KW"/>
</dbReference>
<evidence type="ECO:0000256" key="2">
    <source>
        <dbReference type="ARBA" id="ARBA00023125"/>
    </source>
</evidence>
<protein>
    <submittedName>
        <fullName evidence="6">CRP-like cAMP-binding protein</fullName>
    </submittedName>
</protein>
<keyword evidence="3" id="KW-0804">Transcription</keyword>
<dbReference type="InterPro" id="IPR012318">
    <property type="entry name" value="HTH_CRP"/>
</dbReference>
<dbReference type="GO" id="GO:0003700">
    <property type="term" value="F:DNA-binding transcription factor activity"/>
    <property type="evidence" value="ECO:0007669"/>
    <property type="project" value="TreeGrafter"/>
</dbReference>
<keyword evidence="1" id="KW-0805">Transcription regulation</keyword>
<evidence type="ECO:0000259" key="5">
    <source>
        <dbReference type="PROSITE" id="PS51063"/>
    </source>
</evidence>
<dbReference type="EMBL" id="PTJC01000006">
    <property type="protein sequence ID" value="PPK85606.1"/>
    <property type="molecule type" value="Genomic_DNA"/>
</dbReference>
<dbReference type="InterPro" id="IPR050397">
    <property type="entry name" value="Env_Response_Regulators"/>
</dbReference>
<dbReference type="Gene3D" id="2.60.120.10">
    <property type="entry name" value="Jelly Rolls"/>
    <property type="match status" value="1"/>
</dbReference>
<dbReference type="SMART" id="SM00100">
    <property type="entry name" value="cNMP"/>
    <property type="match status" value="1"/>
</dbReference>
<evidence type="ECO:0000313" key="6">
    <source>
        <dbReference type="EMBL" id="PPK85606.1"/>
    </source>
</evidence>
<dbReference type="InterPro" id="IPR014710">
    <property type="entry name" value="RmlC-like_jellyroll"/>
</dbReference>
<dbReference type="PROSITE" id="PS51063">
    <property type="entry name" value="HTH_CRP_2"/>
    <property type="match status" value="1"/>
</dbReference>
<dbReference type="PANTHER" id="PTHR24567">
    <property type="entry name" value="CRP FAMILY TRANSCRIPTIONAL REGULATORY PROTEIN"/>
    <property type="match status" value="1"/>
</dbReference>
<evidence type="ECO:0000259" key="4">
    <source>
        <dbReference type="PROSITE" id="PS50042"/>
    </source>
</evidence>
<accession>A0A2S6I350</accession>
<comment type="caution">
    <text evidence="6">The sequence shown here is derived from an EMBL/GenBank/DDBJ whole genome shotgun (WGS) entry which is preliminary data.</text>
</comment>
<dbReference type="SUPFAM" id="SSF51206">
    <property type="entry name" value="cAMP-binding domain-like"/>
    <property type="match status" value="1"/>
</dbReference>
<name>A0A2S6I350_9BACT</name>
<keyword evidence="7" id="KW-1185">Reference proteome</keyword>
<proteinExistence type="predicted"/>
<dbReference type="InterPro" id="IPR000595">
    <property type="entry name" value="cNMP-bd_dom"/>
</dbReference>
<dbReference type="PROSITE" id="PS50042">
    <property type="entry name" value="CNMP_BINDING_3"/>
    <property type="match status" value="1"/>
</dbReference>
<dbReference type="CDD" id="cd00038">
    <property type="entry name" value="CAP_ED"/>
    <property type="match status" value="1"/>
</dbReference>
<organism evidence="6 7">
    <name type="scientific">Neolewinella xylanilytica</name>
    <dbReference type="NCBI Taxonomy" id="1514080"/>
    <lineage>
        <taxon>Bacteria</taxon>
        <taxon>Pseudomonadati</taxon>
        <taxon>Bacteroidota</taxon>
        <taxon>Saprospiria</taxon>
        <taxon>Saprospirales</taxon>
        <taxon>Lewinellaceae</taxon>
        <taxon>Neolewinella</taxon>
    </lineage>
</organism>
<dbReference type="GO" id="GO:0005829">
    <property type="term" value="C:cytosol"/>
    <property type="evidence" value="ECO:0007669"/>
    <property type="project" value="TreeGrafter"/>
</dbReference>